<protein>
    <submittedName>
        <fullName evidence="1">Uncharacterized protein</fullName>
    </submittedName>
</protein>
<dbReference type="AlphaFoldDB" id="A0A2G2YWB4"/>
<reference evidence="1 2" key="2">
    <citation type="journal article" date="2017" name="Genome Biol.">
        <title>New reference genome sequences of hot pepper reveal the massive evolution of plant disease-resistance genes by retroduplication.</title>
        <authorList>
            <person name="Kim S."/>
            <person name="Park J."/>
            <person name="Yeom S.I."/>
            <person name="Kim Y.M."/>
            <person name="Seo E."/>
            <person name="Kim K.T."/>
            <person name="Kim M.S."/>
            <person name="Lee J.M."/>
            <person name="Cheong K."/>
            <person name="Shin H.S."/>
            <person name="Kim S.B."/>
            <person name="Han K."/>
            <person name="Lee J."/>
            <person name="Park M."/>
            <person name="Lee H.A."/>
            <person name="Lee H.Y."/>
            <person name="Lee Y."/>
            <person name="Oh S."/>
            <person name="Lee J.H."/>
            <person name="Choi E."/>
            <person name="Choi E."/>
            <person name="Lee S.E."/>
            <person name="Jeon J."/>
            <person name="Kim H."/>
            <person name="Choi G."/>
            <person name="Song H."/>
            <person name="Lee J."/>
            <person name="Lee S.C."/>
            <person name="Kwon J.K."/>
            <person name="Lee H.Y."/>
            <person name="Koo N."/>
            <person name="Hong Y."/>
            <person name="Kim R.W."/>
            <person name="Kang W.H."/>
            <person name="Huh J.H."/>
            <person name="Kang B.C."/>
            <person name="Yang T.J."/>
            <person name="Lee Y.H."/>
            <person name="Bennetzen J.L."/>
            <person name="Choi D."/>
        </authorList>
    </citation>
    <scope>NUCLEOTIDE SEQUENCE [LARGE SCALE GENOMIC DNA]</scope>
    <source>
        <strain evidence="2">cv. CM334</strain>
    </source>
</reference>
<dbReference type="Gramene" id="PHT74029">
    <property type="protein sequence ID" value="PHT74029"/>
    <property type="gene ID" value="T459_21306"/>
</dbReference>
<accession>A0A2G2YWB4</accession>
<proteinExistence type="predicted"/>
<evidence type="ECO:0000313" key="2">
    <source>
        <dbReference type="Proteomes" id="UP000222542"/>
    </source>
</evidence>
<reference evidence="1 2" key="1">
    <citation type="journal article" date="2014" name="Nat. Genet.">
        <title>Genome sequence of the hot pepper provides insights into the evolution of pungency in Capsicum species.</title>
        <authorList>
            <person name="Kim S."/>
            <person name="Park M."/>
            <person name="Yeom S.I."/>
            <person name="Kim Y.M."/>
            <person name="Lee J.M."/>
            <person name="Lee H.A."/>
            <person name="Seo E."/>
            <person name="Choi J."/>
            <person name="Cheong K."/>
            <person name="Kim K.T."/>
            <person name="Jung K."/>
            <person name="Lee G.W."/>
            <person name="Oh S.K."/>
            <person name="Bae C."/>
            <person name="Kim S.B."/>
            <person name="Lee H.Y."/>
            <person name="Kim S.Y."/>
            <person name="Kim M.S."/>
            <person name="Kang B.C."/>
            <person name="Jo Y.D."/>
            <person name="Yang H.B."/>
            <person name="Jeong H.J."/>
            <person name="Kang W.H."/>
            <person name="Kwon J.K."/>
            <person name="Shin C."/>
            <person name="Lim J.Y."/>
            <person name="Park J.H."/>
            <person name="Huh J.H."/>
            <person name="Kim J.S."/>
            <person name="Kim B.D."/>
            <person name="Cohen O."/>
            <person name="Paran I."/>
            <person name="Suh M.C."/>
            <person name="Lee S.B."/>
            <person name="Kim Y.K."/>
            <person name="Shin Y."/>
            <person name="Noh S.J."/>
            <person name="Park J."/>
            <person name="Seo Y.S."/>
            <person name="Kwon S.Y."/>
            <person name="Kim H.A."/>
            <person name="Park J.M."/>
            <person name="Kim H.J."/>
            <person name="Choi S.B."/>
            <person name="Bosland P.W."/>
            <person name="Reeves G."/>
            <person name="Jo S.H."/>
            <person name="Lee B.W."/>
            <person name="Cho H.T."/>
            <person name="Choi H.S."/>
            <person name="Lee M.S."/>
            <person name="Yu Y."/>
            <person name="Do Choi Y."/>
            <person name="Park B.S."/>
            <person name="van Deynze A."/>
            <person name="Ashrafi H."/>
            <person name="Hill T."/>
            <person name="Kim W.T."/>
            <person name="Pai H.S."/>
            <person name="Ahn H.K."/>
            <person name="Yeam I."/>
            <person name="Giovannoni J.J."/>
            <person name="Rose J.K."/>
            <person name="Sorensen I."/>
            <person name="Lee S.J."/>
            <person name="Kim R.W."/>
            <person name="Choi I.Y."/>
            <person name="Choi B.S."/>
            <person name="Lim J.S."/>
            <person name="Lee Y.H."/>
            <person name="Choi D."/>
        </authorList>
    </citation>
    <scope>NUCLEOTIDE SEQUENCE [LARGE SCALE GENOMIC DNA]</scope>
    <source>
        <strain evidence="2">cv. CM334</strain>
    </source>
</reference>
<gene>
    <name evidence="1" type="ORF">T459_21306</name>
</gene>
<sequence length="106" mass="11541">MDPNNNKSIKFSGKQLKALASPEDPALFDKVISTTSETTTAPMTTPKKSFGRRSSLLDKMLAKDYEIGSHTANRRPGLVLSIVRALDNVGLDIQQAVISYFSMGLP</sequence>
<dbReference type="Proteomes" id="UP000222542">
    <property type="component" value="Unassembled WGS sequence"/>
</dbReference>
<dbReference type="EMBL" id="AYRZ02000008">
    <property type="protein sequence ID" value="PHT74029.1"/>
    <property type="molecule type" value="Genomic_DNA"/>
</dbReference>
<keyword evidence="2" id="KW-1185">Reference proteome</keyword>
<evidence type="ECO:0000313" key="1">
    <source>
        <dbReference type="EMBL" id="PHT74029.1"/>
    </source>
</evidence>
<organism evidence="1 2">
    <name type="scientific">Capsicum annuum</name>
    <name type="common">Capsicum pepper</name>
    <dbReference type="NCBI Taxonomy" id="4072"/>
    <lineage>
        <taxon>Eukaryota</taxon>
        <taxon>Viridiplantae</taxon>
        <taxon>Streptophyta</taxon>
        <taxon>Embryophyta</taxon>
        <taxon>Tracheophyta</taxon>
        <taxon>Spermatophyta</taxon>
        <taxon>Magnoliopsida</taxon>
        <taxon>eudicotyledons</taxon>
        <taxon>Gunneridae</taxon>
        <taxon>Pentapetalae</taxon>
        <taxon>asterids</taxon>
        <taxon>lamiids</taxon>
        <taxon>Solanales</taxon>
        <taxon>Solanaceae</taxon>
        <taxon>Solanoideae</taxon>
        <taxon>Capsiceae</taxon>
        <taxon>Capsicum</taxon>
    </lineage>
</organism>
<name>A0A2G2YWB4_CAPAN</name>
<comment type="caution">
    <text evidence="1">The sequence shown here is derived from an EMBL/GenBank/DDBJ whole genome shotgun (WGS) entry which is preliminary data.</text>
</comment>
<dbReference type="STRING" id="4072.A0A2G2YWB4"/>